<evidence type="ECO:0000313" key="1">
    <source>
        <dbReference type="Ensembl" id="ENSOARP00020046230.1"/>
    </source>
</evidence>
<name>A0AC11DP43_SHEEP</name>
<reference evidence="1" key="3">
    <citation type="submission" date="2025-09" db="UniProtKB">
        <authorList>
            <consortium name="Ensembl"/>
        </authorList>
    </citation>
    <scope>IDENTIFICATION</scope>
</reference>
<reference evidence="1" key="1">
    <citation type="submission" date="2020-11" db="EMBL/GenBank/DDBJ databases">
        <authorList>
            <person name="Davenport K.M."/>
            <person name="Bickhart D.M."/>
            <person name="Smith T.P.L."/>
            <person name="Murdoch B.M."/>
            <person name="Rosen B.D."/>
        </authorList>
    </citation>
    <scope>NUCLEOTIDE SEQUENCE [LARGE SCALE GENOMIC DNA]</scope>
    <source>
        <strain evidence="1">OAR_USU_Benz2616</strain>
    </source>
</reference>
<proteinExistence type="predicted"/>
<organism evidence="1">
    <name type="scientific">Ovis aries</name>
    <name type="common">Sheep</name>
    <dbReference type="NCBI Taxonomy" id="9940"/>
    <lineage>
        <taxon>Eukaryota</taxon>
        <taxon>Metazoa</taxon>
        <taxon>Chordata</taxon>
        <taxon>Craniata</taxon>
        <taxon>Vertebrata</taxon>
        <taxon>Euteleostomi</taxon>
        <taxon>Mammalia</taxon>
        <taxon>Eutheria</taxon>
        <taxon>Laurasiatheria</taxon>
        <taxon>Artiodactyla</taxon>
        <taxon>Ruminantia</taxon>
        <taxon>Pecora</taxon>
        <taxon>Bovidae</taxon>
        <taxon>Caprinae</taxon>
        <taxon>Ovis</taxon>
    </lineage>
</organism>
<sequence>MPTILPLIRGITANSASSGQRRTVQRVGPPPGASLLPLLHSGQTSGGPAAPAHLGERAGGVGPLGTSGGSRCRGLRWPDGPGPVGPRRVPKKMGNVGPGMLGSMLFLILGLQPLPLSRGRFLHQPPNSRSFQLGTRHHKSSWEKLKSCKGAFDLYFVVDASQKANNIWKDINKLVDEMVKKYTNPDLRMSFITSSTQGRTVMKLTSDRQEIRHGLSRLQNIVPTGATNLQEGLIKANKQIQHATSGESSASSLIITLTAGPLLPRTLQDTKKEAQQARDMGAKVYCLGIQDYKRDQLHNIVERKDQMYGMDKFNSAEKLVASLVKNSCMEMMAGDTHFVCLGEAYKVTFSVSGLHQKRKDEIVCRYHLGPRKVYGKRPISINNEKLICPGHMFDKAGQEVFIDYSLNNGVTFVDEDLKVAGKDCGNDRVGPQGPQWTGGRMEEHKTWQEEVKPSEPTVVSTMITPPTVIMIRTIVPTVVLTTTVPTVATTTRTVPTTVTTTSVSTTVTTASTVPTTITRTTTASTFVPEEEMAVPEVVPEDETAFPQAVTEEETTFPEVLPEENTFPQAVPEEETTFPEVFPEEENTFPQAVPEEETTFPEVFPEEENTFPQAVPEEETTFPEVFPEEENTFPQAVPEEETTFPELFPEDKTTFPEVVPEDETTFPEVVPEEETTFPRRFPGNETTFPQVFRENEATFPEVSSEDETTFPEVIPEDEATFPEMIPEEEATFPEVIPEGEIIFTEAFPRKETTVPTTVSEETTAPTVVPEEETTMPNISPEEETAVPTSVTEETTAPTVVPEEETTMSNISPEEETTVPTIVAEETMASTVVPEEETTMSNIFPEEETTVPTSVTEETMAPTVVPEEEATMSNISPEEETTVPTIVAEETTAPTVVPEEETTMPNISPEEETTLPTTVIEETTTPTVVPEEETAIPEFFPEGEIIIRGTVPKKISLMPKVVSRNLLYRNPLWVPVLISALFLSLLLSLLVCICCHKWVFKKPSPAQKAEKKPCPEQGYTTVIIPCCECQEDRIRQMEGKLDVFYNFLQRCSLEPLMRCPSRDMGRCLNFTLVNPHCAQMLCGSNICLQPSQECFPLNINCSDHQYPPPICPQPPSKILPLIPPTARKLCRSSMSLPPP</sequence>
<protein>
    <submittedName>
        <fullName evidence="1">Uncharacterized protein</fullName>
    </submittedName>
</protein>
<reference evidence="1" key="2">
    <citation type="submission" date="2025-08" db="UniProtKB">
        <authorList>
            <consortium name="Ensembl"/>
        </authorList>
    </citation>
    <scope>IDENTIFICATION</scope>
</reference>
<accession>A0AC11DP43</accession>
<dbReference type="Ensembl" id="ENSOART00020067938.1">
    <property type="protein sequence ID" value="ENSOARP00020046230.1"/>
    <property type="gene ID" value="ENSOARG00020028229.1"/>
</dbReference>